<gene>
    <name evidence="5" type="ORF">Psuf_073400</name>
</gene>
<comment type="similarity">
    <text evidence="1 3">Belongs to the enoyl-CoA hydratase/isomerase family.</text>
</comment>
<dbReference type="CDD" id="cd06558">
    <property type="entry name" value="crotonase-like"/>
    <property type="match status" value="1"/>
</dbReference>
<keyword evidence="2" id="KW-0456">Lyase</keyword>
<feature type="region of interest" description="Disordered" evidence="4">
    <location>
        <begin position="234"/>
        <end position="261"/>
    </location>
</feature>
<dbReference type="SUPFAM" id="SSF52096">
    <property type="entry name" value="ClpP/crotonase"/>
    <property type="match status" value="1"/>
</dbReference>
<dbReference type="InterPro" id="IPR014748">
    <property type="entry name" value="Enoyl-CoA_hydra_C"/>
</dbReference>
<protein>
    <submittedName>
        <fullName evidence="5">Enoyl-CoA hydratase</fullName>
    </submittedName>
</protein>
<organism evidence="5 6">
    <name type="scientific">Phytohabitans suffuscus</name>
    <dbReference type="NCBI Taxonomy" id="624315"/>
    <lineage>
        <taxon>Bacteria</taxon>
        <taxon>Bacillati</taxon>
        <taxon>Actinomycetota</taxon>
        <taxon>Actinomycetes</taxon>
        <taxon>Micromonosporales</taxon>
        <taxon>Micromonosporaceae</taxon>
    </lineage>
</organism>
<dbReference type="EMBL" id="AP022871">
    <property type="protein sequence ID" value="BCB90027.1"/>
    <property type="molecule type" value="Genomic_DNA"/>
</dbReference>
<dbReference type="AlphaFoldDB" id="A0A6F8YV59"/>
<dbReference type="RefSeq" id="WP_173162140.1">
    <property type="nucleotide sequence ID" value="NZ_AP022871.1"/>
</dbReference>
<reference evidence="5 6" key="1">
    <citation type="submission" date="2020-03" db="EMBL/GenBank/DDBJ databases">
        <title>Whole genome shotgun sequence of Phytohabitans suffuscus NBRC 105367.</title>
        <authorList>
            <person name="Komaki H."/>
            <person name="Tamura T."/>
        </authorList>
    </citation>
    <scope>NUCLEOTIDE SEQUENCE [LARGE SCALE GENOMIC DNA]</scope>
    <source>
        <strain evidence="5 6">NBRC 105367</strain>
    </source>
</reference>
<reference evidence="5 6" key="2">
    <citation type="submission" date="2020-03" db="EMBL/GenBank/DDBJ databases">
        <authorList>
            <person name="Ichikawa N."/>
            <person name="Kimura A."/>
            <person name="Kitahashi Y."/>
            <person name="Uohara A."/>
        </authorList>
    </citation>
    <scope>NUCLEOTIDE SEQUENCE [LARGE SCALE GENOMIC DNA]</scope>
    <source>
        <strain evidence="5 6">NBRC 105367</strain>
    </source>
</reference>
<evidence type="ECO:0000256" key="3">
    <source>
        <dbReference type="RuleBase" id="RU003707"/>
    </source>
</evidence>
<dbReference type="Proteomes" id="UP000503011">
    <property type="component" value="Chromosome"/>
</dbReference>
<evidence type="ECO:0000256" key="4">
    <source>
        <dbReference type="SAM" id="MobiDB-lite"/>
    </source>
</evidence>
<feature type="compositionally biased region" description="Basic and acidic residues" evidence="4">
    <location>
        <begin position="236"/>
        <end position="252"/>
    </location>
</feature>
<dbReference type="PANTHER" id="PTHR11941:SF133">
    <property type="entry name" value="1,2-EPOXYPHENYLACETYL-COA ISOMERASE"/>
    <property type="match status" value="1"/>
</dbReference>
<keyword evidence="6" id="KW-1185">Reference proteome</keyword>
<dbReference type="InterPro" id="IPR029045">
    <property type="entry name" value="ClpP/crotonase-like_dom_sf"/>
</dbReference>
<dbReference type="PROSITE" id="PS00166">
    <property type="entry name" value="ENOYL_COA_HYDRATASE"/>
    <property type="match status" value="1"/>
</dbReference>
<dbReference type="PANTHER" id="PTHR11941">
    <property type="entry name" value="ENOYL-COA HYDRATASE-RELATED"/>
    <property type="match status" value="1"/>
</dbReference>
<sequence>MSAEEALLDVAGEVATITLNRPDRLNAWTPVMAELYRRHLDAADADPEVRAIVVTGAGRGFCAGGDMGRKAGGRETDPGRDEPFLGAVHATTVRKPVIAAINGPCAGAGLTVALHCDVRIAAEDAKFSSAFVRRGRIGTPGLPWMLVRTVGLSAAMDVMLAGRTFLAGEALRIGLVTRTSQPGEALADALAYARELATWSAPAAMAALKRAIHDSLDQDYPAALRAGAELLAASRDTGDAKEGTASWTERRPPRFAPLPPR</sequence>
<dbReference type="Gene3D" id="1.10.12.10">
    <property type="entry name" value="Lyase 2-enoyl-coa Hydratase, Chain A, domain 2"/>
    <property type="match status" value="1"/>
</dbReference>
<dbReference type="InterPro" id="IPR018376">
    <property type="entry name" value="Enoyl-CoA_hyd/isom_CS"/>
</dbReference>
<evidence type="ECO:0000256" key="2">
    <source>
        <dbReference type="ARBA" id="ARBA00023239"/>
    </source>
</evidence>
<accession>A0A6F8YV59</accession>
<proteinExistence type="inferred from homology"/>
<dbReference type="Gene3D" id="3.90.226.10">
    <property type="entry name" value="2-enoyl-CoA Hydratase, Chain A, domain 1"/>
    <property type="match status" value="1"/>
</dbReference>
<evidence type="ECO:0000313" key="5">
    <source>
        <dbReference type="EMBL" id="BCB90027.1"/>
    </source>
</evidence>
<evidence type="ECO:0000256" key="1">
    <source>
        <dbReference type="ARBA" id="ARBA00005254"/>
    </source>
</evidence>
<dbReference type="InterPro" id="IPR001753">
    <property type="entry name" value="Enoyl-CoA_hydra/iso"/>
</dbReference>
<dbReference type="GO" id="GO:0006635">
    <property type="term" value="P:fatty acid beta-oxidation"/>
    <property type="evidence" value="ECO:0007669"/>
    <property type="project" value="TreeGrafter"/>
</dbReference>
<evidence type="ECO:0000313" key="6">
    <source>
        <dbReference type="Proteomes" id="UP000503011"/>
    </source>
</evidence>
<dbReference type="Pfam" id="PF00378">
    <property type="entry name" value="ECH_1"/>
    <property type="match status" value="1"/>
</dbReference>
<dbReference type="KEGG" id="psuu:Psuf_073400"/>
<name>A0A6F8YV59_9ACTN</name>
<dbReference type="GO" id="GO:0016829">
    <property type="term" value="F:lyase activity"/>
    <property type="evidence" value="ECO:0007669"/>
    <property type="project" value="UniProtKB-KW"/>
</dbReference>